<evidence type="ECO:0000313" key="3">
    <source>
        <dbReference type="EMBL" id="PFL58574.1"/>
    </source>
</evidence>
<sequence>MSKLEKKGQISKEVKWMQILLIRHGESEDDFLEEGYKGSTDLQLTKRGLEQVEKMSSYISKELSPELIWSSTLLRATQSTEILNNAVNCPVEYLIELREMQNGESKLDFRLRAENILAVVRERSKQYKRIAIVSHGGVITKIIDSFLQLPKEHDVWFHTDNTGIHLLEYQSNFRIIRFSNNTNHLNIS</sequence>
<name>A0A2B0X0V6_BACAN</name>
<dbReference type="SUPFAM" id="SSF53254">
    <property type="entry name" value="Phosphoglycerate mutase-like"/>
    <property type="match status" value="1"/>
</dbReference>
<comment type="caution">
    <text evidence="3">The sequence shown here is derived from an EMBL/GenBank/DDBJ whole genome shotgun (WGS) entry which is preliminary data.</text>
</comment>
<gene>
    <name evidence="3" type="ORF">COJ30_22730</name>
</gene>
<dbReference type="CDD" id="cd07067">
    <property type="entry name" value="HP_PGM_like"/>
    <property type="match status" value="1"/>
</dbReference>
<dbReference type="Gene3D" id="3.40.50.1240">
    <property type="entry name" value="Phosphoglycerate mutase-like"/>
    <property type="match status" value="2"/>
</dbReference>
<dbReference type="SMART" id="SM00855">
    <property type="entry name" value="PGAM"/>
    <property type="match status" value="1"/>
</dbReference>
<dbReference type="AlphaFoldDB" id="A0A2B0X0V6"/>
<dbReference type="Proteomes" id="UP000222851">
    <property type="component" value="Unassembled WGS sequence"/>
</dbReference>
<dbReference type="Pfam" id="PF00300">
    <property type="entry name" value="His_Phos_1"/>
    <property type="match status" value="1"/>
</dbReference>
<dbReference type="InterPro" id="IPR050275">
    <property type="entry name" value="PGM_Phosphatase"/>
</dbReference>
<evidence type="ECO:0000256" key="1">
    <source>
        <dbReference type="PIRSR" id="PIRSR613078-1"/>
    </source>
</evidence>
<dbReference type="PANTHER" id="PTHR48100">
    <property type="entry name" value="BROAD-SPECIFICITY PHOSPHATASE YOR283W-RELATED"/>
    <property type="match status" value="1"/>
</dbReference>
<evidence type="ECO:0000256" key="2">
    <source>
        <dbReference type="PIRSR" id="PIRSR613078-2"/>
    </source>
</evidence>
<feature type="active site" description="Tele-phosphohistidine intermediate" evidence="1">
    <location>
        <position position="24"/>
    </location>
</feature>
<accession>A0A2B0X0V6</accession>
<evidence type="ECO:0000313" key="4">
    <source>
        <dbReference type="Proteomes" id="UP000222851"/>
    </source>
</evidence>
<dbReference type="EMBL" id="NUXH01000104">
    <property type="protein sequence ID" value="PFL58574.1"/>
    <property type="molecule type" value="Genomic_DNA"/>
</dbReference>
<dbReference type="InterPro" id="IPR013078">
    <property type="entry name" value="His_Pase_superF_clade-1"/>
</dbReference>
<feature type="binding site" evidence="2">
    <location>
        <position position="75"/>
    </location>
    <ligand>
        <name>substrate</name>
    </ligand>
</feature>
<protein>
    <submittedName>
        <fullName evidence="3">Histidine phosphatase family protein</fullName>
    </submittedName>
</protein>
<dbReference type="GO" id="GO:0016791">
    <property type="term" value="F:phosphatase activity"/>
    <property type="evidence" value="ECO:0007669"/>
    <property type="project" value="TreeGrafter"/>
</dbReference>
<feature type="active site" description="Proton donor/acceptor" evidence="1">
    <location>
        <position position="99"/>
    </location>
</feature>
<dbReference type="InterPro" id="IPR029033">
    <property type="entry name" value="His_PPase_superfam"/>
</dbReference>
<reference evidence="3 4" key="1">
    <citation type="submission" date="2017-09" db="EMBL/GenBank/DDBJ databases">
        <title>Large-scale bioinformatics analysis of Bacillus genomes uncovers conserved roles of natural products in bacterial physiology.</title>
        <authorList>
            <consortium name="Agbiome Team Llc"/>
            <person name="Bleich R.M."/>
            <person name="Grubbs K.J."/>
            <person name="Santa Maria K.C."/>
            <person name="Allen S.E."/>
            <person name="Farag S."/>
            <person name="Shank E.A."/>
            <person name="Bowers A."/>
        </authorList>
    </citation>
    <scope>NUCLEOTIDE SEQUENCE [LARGE SCALE GENOMIC DNA]</scope>
    <source>
        <strain evidence="3 4">AFS081271</strain>
    </source>
</reference>
<organism evidence="3 4">
    <name type="scientific">Bacillus anthracis</name>
    <name type="common">anthrax bacterium</name>
    <dbReference type="NCBI Taxonomy" id="1392"/>
    <lineage>
        <taxon>Bacteria</taxon>
        <taxon>Bacillati</taxon>
        <taxon>Bacillota</taxon>
        <taxon>Bacilli</taxon>
        <taxon>Bacillales</taxon>
        <taxon>Bacillaceae</taxon>
        <taxon>Bacillus</taxon>
        <taxon>Bacillus cereus group</taxon>
    </lineage>
</organism>
<proteinExistence type="predicted"/>